<keyword evidence="2" id="KW-0687">Ribonucleoprotein</keyword>
<feature type="compositionally biased region" description="Basic and acidic residues" evidence="1">
    <location>
        <begin position="296"/>
        <end position="320"/>
    </location>
</feature>
<evidence type="ECO:0000256" key="1">
    <source>
        <dbReference type="SAM" id="MobiDB-lite"/>
    </source>
</evidence>
<feature type="compositionally biased region" description="Low complexity" evidence="1">
    <location>
        <begin position="332"/>
        <end position="346"/>
    </location>
</feature>
<evidence type="ECO:0000313" key="2">
    <source>
        <dbReference type="EMBL" id="KZT11794.1"/>
    </source>
</evidence>
<dbReference type="Proteomes" id="UP000076871">
    <property type="component" value="Unassembled WGS sequence"/>
</dbReference>
<dbReference type="SUPFAM" id="SSF56808">
    <property type="entry name" value="Ribosomal protein L1"/>
    <property type="match status" value="1"/>
</dbReference>
<dbReference type="InterPro" id="IPR016095">
    <property type="entry name" value="Ribosomal_uL1_3-a/b-sand"/>
</dbReference>
<dbReference type="FunFam" id="3.40.50.790:FF:000011">
    <property type="entry name" value="Unplaced genomic scaffold supercont1.18, whole genome shotgun sequence"/>
    <property type="match status" value="1"/>
</dbReference>
<dbReference type="Pfam" id="PF00687">
    <property type="entry name" value="Ribosomal_L1"/>
    <property type="match status" value="1"/>
</dbReference>
<feature type="region of interest" description="Disordered" evidence="1">
    <location>
        <begin position="461"/>
        <end position="583"/>
    </location>
</feature>
<dbReference type="GeneID" id="63828452"/>
<protein>
    <submittedName>
        <fullName evidence="2">Ribosomal protein L1</fullName>
    </submittedName>
</protein>
<dbReference type="EMBL" id="KV427606">
    <property type="protein sequence ID" value="KZT11794.1"/>
    <property type="molecule type" value="Genomic_DNA"/>
</dbReference>
<reference evidence="2 3" key="1">
    <citation type="journal article" date="2016" name="Mol. Biol. Evol.">
        <title>Comparative Genomics of Early-Diverging Mushroom-Forming Fungi Provides Insights into the Origins of Lignocellulose Decay Capabilities.</title>
        <authorList>
            <person name="Nagy L.G."/>
            <person name="Riley R."/>
            <person name="Tritt A."/>
            <person name="Adam C."/>
            <person name="Daum C."/>
            <person name="Floudas D."/>
            <person name="Sun H."/>
            <person name="Yadav J.S."/>
            <person name="Pangilinan J."/>
            <person name="Larsson K.H."/>
            <person name="Matsuura K."/>
            <person name="Barry K."/>
            <person name="Labutti K."/>
            <person name="Kuo R."/>
            <person name="Ohm R.A."/>
            <person name="Bhattacharya S.S."/>
            <person name="Shirouzu T."/>
            <person name="Yoshinaga Y."/>
            <person name="Martin F.M."/>
            <person name="Grigoriev I.V."/>
            <person name="Hibbett D.S."/>
        </authorList>
    </citation>
    <scope>NUCLEOTIDE SEQUENCE [LARGE SCALE GENOMIC DNA]</scope>
    <source>
        <strain evidence="2 3">93-53</strain>
    </source>
</reference>
<feature type="compositionally biased region" description="Low complexity" evidence="1">
    <location>
        <begin position="524"/>
        <end position="543"/>
    </location>
</feature>
<keyword evidence="2" id="KW-0689">Ribosomal protein</keyword>
<dbReference type="Gene3D" id="3.40.50.790">
    <property type="match status" value="1"/>
</dbReference>
<dbReference type="GO" id="GO:0005840">
    <property type="term" value="C:ribosome"/>
    <property type="evidence" value="ECO:0007669"/>
    <property type="project" value="UniProtKB-KW"/>
</dbReference>
<dbReference type="OrthoDB" id="10251727at2759"/>
<dbReference type="RefSeq" id="XP_040769442.1">
    <property type="nucleotide sequence ID" value="XM_040911424.1"/>
</dbReference>
<evidence type="ECO:0000313" key="3">
    <source>
        <dbReference type="Proteomes" id="UP000076871"/>
    </source>
</evidence>
<keyword evidence="3" id="KW-1185">Reference proteome</keyword>
<feature type="region of interest" description="Disordered" evidence="1">
    <location>
        <begin position="290"/>
        <end position="433"/>
    </location>
</feature>
<gene>
    <name evidence="2" type="ORF">LAESUDRAFT_746629</name>
</gene>
<name>A0A165HJ47_9APHY</name>
<dbReference type="InParanoid" id="A0A165HJ47"/>
<dbReference type="InterPro" id="IPR023674">
    <property type="entry name" value="Ribosomal_uL1-like"/>
</dbReference>
<accession>A0A165HJ47</accession>
<dbReference type="AlphaFoldDB" id="A0A165HJ47"/>
<feature type="compositionally biased region" description="Basic residues" evidence="1">
    <location>
        <begin position="572"/>
        <end position="583"/>
    </location>
</feature>
<dbReference type="InterPro" id="IPR028364">
    <property type="entry name" value="Ribosomal_uL1/biogenesis"/>
</dbReference>
<dbReference type="STRING" id="1314785.A0A165HJ47"/>
<sequence length="583" mass="63218">MTNGELIDGQVSENQCKLAVNALLTHALKVEEKKAENELLLGKEQNVWLVLTVKQMQPERKLKPYKIPIMHPLVDPRTSSVCLITKDPQREYKDLLEKHSIRFISRVVGISKLKGKFKPYEARRMLLKENDLFLADDRVIPLLPGLLGKKFFQAKKQPIPVSLTRKDLKDELERAISSTYFHQNQGTCTSVKIGTLLQKPSQVLDNLKTALPAIVKHIKGKWDNIQSFHIKTNSSTSLPIWSCHLGAEEGARWAGLVMDDIPEDESEIEENTEGRADEGSEVQVIASNAARAKGKKNAEADRAVAKPKEQKGKGKKRVAEEDADKPKKKAKASPILGSIGSGSASAVQPPAINASAKKSKKSKAVSAVSHAPHPTLDISVDAETLNDAAKEKQSPALTENTAPAKKLKRKKAGASPSDVQTAAESVALPSDAAPLTLSVAEKKNTRASAVDFFEDDPSQAAVLAPITTDVQSFSSTTKKKREVKQTEADSSAGRTDDPAVSVKVSIEAAEAVSTKPKKRKAKPADAQPKATSLLAPTPSTTPSKSELKRKRTVEGAAKKREKVLQSTPAAKSAKRAIVGKKRF</sequence>
<organism evidence="2 3">
    <name type="scientific">Laetiporus sulphureus 93-53</name>
    <dbReference type="NCBI Taxonomy" id="1314785"/>
    <lineage>
        <taxon>Eukaryota</taxon>
        <taxon>Fungi</taxon>
        <taxon>Dikarya</taxon>
        <taxon>Basidiomycota</taxon>
        <taxon>Agaricomycotina</taxon>
        <taxon>Agaricomycetes</taxon>
        <taxon>Polyporales</taxon>
        <taxon>Laetiporus</taxon>
    </lineage>
</organism>
<dbReference type="CDD" id="cd00403">
    <property type="entry name" value="Ribosomal_L1"/>
    <property type="match status" value="1"/>
</dbReference>
<proteinExistence type="predicted"/>